<dbReference type="OrthoDB" id="71909at2759"/>
<evidence type="ECO:0000256" key="1">
    <source>
        <dbReference type="SAM" id="MobiDB-lite"/>
    </source>
</evidence>
<evidence type="ECO:0000313" key="3">
    <source>
        <dbReference type="Proteomes" id="UP000243579"/>
    </source>
</evidence>
<dbReference type="AlphaFoldDB" id="A0A1V9Z518"/>
<dbReference type="EMBL" id="JNBR01000433">
    <property type="protein sequence ID" value="OQR93022.1"/>
    <property type="molecule type" value="Genomic_DNA"/>
</dbReference>
<feature type="compositionally biased region" description="Basic and acidic residues" evidence="1">
    <location>
        <begin position="132"/>
        <end position="142"/>
    </location>
</feature>
<keyword evidence="3" id="KW-1185">Reference proteome</keyword>
<protein>
    <submittedName>
        <fullName evidence="2">Uncharacterized protein</fullName>
    </submittedName>
</protein>
<dbReference type="Proteomes" id="UP000243579">
    <property type="component" value="Unassembled WGS sequence"/>
</dbReference>
<organism evidence="2 3">
    <name type="scientific">Achlya hypogyna</name>
    <name type="common">Oomycete</name>
    <name type="synonym">Protoachlya hypogyna</name>
    <dbReference type="NCBI Taxonomy" id="1202772"/>
    <lineage>
        <taxon>Eukaryota</taxon>
        <taxon>Sar</taxon>
        <taxon>Stramenopiles</taxon>
        <taxon>Oomycota</taxon>
        <taxon>Saprolegniomycetes</taxon>
        <taxon>Saprolegniales</taxon>
        <taxon>Achlyaceae</taxon>
        <taxon>Achlya</taxon>
    </lineage>
</organism>
<feature type="compositionally biased region" description="Basic residues" evidence="1">
    <location>
        <begin position="121"/>
        <end position="131"/>
    </location>
</feature>
<comment type="caution">
    <text evidence="2">The sequence shown here is derived from an EMBL/GenBank/DDBJ whole genome shotgun (WGS) entry which is preliminary data.</text>
</comment>
<sequence>MSMSSLSAFLSASGALAPASSPGDSILSERKTILSAFTSLDLQLQAGANGEVVVKSSARDLLAQRKLEKAQEEMHQRQAALAKEQKKAAPVVESALTQAVGAFATENDEYFTPKSQTTGKSKGRNLSRRARMRNEKEKEKSENYSGKIKNRSTQQVKRAERKEKYKRVY</sequence>
<name>A0A1V9Z518_ACHHY</name>
<reference evidence="2 3" key="1">
    <citation type="journal article" date="2014" name="Genome Biol. Evol.">
        <title>The secreted proteins of Achlya hypogyna and Thraustotheca clavata identify the ancestral oomycete secretome and reveal gene acquisitions by horizontal gene transfer.</title>
        <authorList>
            <person name="Misner I."/>
            <person name="Blouin N."/>
            <person name="Leonard G."/>
            <person name="Richards T.A."/>
            <person name="Lane C.E."/>
        </authorList>
    </citation>
    <scope>NUCLEOTIDE SEQUENCE [LARGE SCALE GENOMIC DNA]</scope>
    <source>
        <strain evidence="2 3">ATCC 48635</strain>
    </source>
</reference>
<evidence type="ECO:0000313" key="2">
    <source>
        <dbReference type="EMBL" id="OQR93022.1"/>
    </source>
</evidence>
<accession>A0A1V9Z518</accession>
<feature type="region of interest" description="Disordered" evidence="1">
    <location>
        <begin position="107"/>
        <end position="169"/>
    </location>
</feature>
<gene>
    <name evidence="2" type="ORF">ACHHYP_03020</name>
</gene>
<proteinExistence type="predicted"/>